<evidence type="ECO:0008006" key="3">
    <source>
        <dbReference type="Google" id="ProtNLM"/>
    </source>
</evidence>
<sequence>MTLALTGRLLAGLPRVRQPVYVGSSVLEARTRISWWSFGETITCSLRPEGGGTRIDVESRSTMSLTAVDYGVNRENVRLVMAMIEGAFAPGWPAR</sequence>
<comment type="caution">
    <text evidence="1">The sequence shown here is derived from an EMBL/GenBank/DDBJ whole genome shotgun (WGS) entry which is preliminary data.</text>
</comment>
<organism evidence="1 2">
    <name type="scientific">Catenuloplanes nepalensis</name>
    <dbReference type="NCBI Taxonomy" id="587533"/>
    <lineage>
        <taxon>Bacteria</taxon>
        <taxon>Bacillati</taxon>
        <taxon>Actinomycetota</taxon>
        <taxon>Actinomycetes</taxon>
        <taxon>Micromonosporales</taxon>
        <taxon>Micromonosporaceae</taxon>
        <taxon>Catenuloplanes</taxon>
    </lineage>
</organism>
<keyword evidence="2" id="KW-1185">Reference proteome</keyword>
<evidence type="ECO:0000313" key="2">
    <source>
        <dbReference type="Proteomes" id="UP001240984"/>
    </source>
</evidence>
<dbReference type="Proteomes" id="UP001240984">
    <property type="component" value="Unassembled WGS sequence"/>
</dbReference>
<dbReference type="EMBL" id="JAUSRA010000001">
    <property type="protein sequence ID" value="MDP9799640.1"/>
    <property type="molecule type" value="Genomic_DNA"/>
</dbReference>
<reference evidence="1 2" key="1">
    <citation type="submission" date="2023-07" db="EMBL/GenBank/DDBJ databases">
        <title>Sequencing the genomes of 1000 actinobacteria strains.</title>
        <authorList>
            <person name="Klenk H.-P."/>
        </authorList>
    </citation>
    <scope>NUCLEOTIDE SEQUENCE [LARGE SCALE GENOMIC DNA]</scope>
    <source>
        <strain evidence="1 2">DSM 44710</strain>
    </source>
</reference>
<evidence type="ECO:0000313" key="1">
    <source>
        <dbReference type="EMBL" id="MDP9799640.1"/>
    </source>
</evidence>
<accession>A0ABT9N7G3</accession>
<gene>
    <name evidence="1" type="ORF">J2S43_008152</name>
</gene>
<protein>
    <recommendedName>
        <fullName evidence="3">DUF1499 domain-containing protein</fullName>
    </recommendedName>
</protein>
<proteinExistence type="predicted"/>
<name>A0ABT9N7G3_9ACTN</name>